<dbReference type="RefSeq" id="WP_212701400.1">
    <property type="nucleotide sequence ID" value="NZ_JADMKU010000010.1"/>
</dbReference>
<organism evidence="1 2">
    <name type="scientific">Thalassovita aquimarina</name>
    <dbReference type="NCBI Taxonomy" id="2785917"/>
    <lineage>
        <taxon>Bacteria</taxon>
        <taxon>Pseudomonadati</taxon>
        <taxon>Pseudomonadota</taxon>
        <taxon>Alphaproteobacteria</taxon>
        <taxon>Rhodobacterales</taxon>
        <taxon>Roseobacteraceae</taxon>
        <taxon>Thalassovita</taxon>
    </lineage>
</organism>
<gene>
    <name evidence="1" type="ORF">IT775_12210</name>
</gene>
<protein>
    <submittedName>
        <fullName evidence="1">DUF2303 family protein</fullName>
    </submittedName>
</protein>
<evidence type="ECO:0000313" key="1">
    <source>
        <dbReference type="EMBL" id="MBR9651884.1"/>
    </source>
</evidence>
<keyword evidence="2" id="KW-1185">Reference proteome</keyword>
<reference evidence="1 2" key="1">
    <citation type="journal article" date="2021" name="Arch. Microbiol.">
        <title>Thalassobius aquimarinus sp. nov., isolated from the Sea of Japan seashore.</title>
        <authorList>
            <person name="Kurilenko V.V."/>
            <person name="Romanenko L.A."/>
            <person name="Chernysheva N.Y."/>
            <person name="Velansky P.V."/>
            <person name="Tekutyeva L.A."/>
            <person name="Isaeva M.P."/>
            <person name="Mikhailov V.V."/>
        </authorList>
    </citation>
    <scope>NUCLEOTIDE SEQUENCE [LARGE SCALE GENOMIC DNA]</scope>
    <source>
        <strain evidence="1 2">KMM 8518</strain>
    </source>
</reference>
<name>A0ABS5HSK1_9RHOB</name>
<dbReference type="Pfam" id="PF10065">
    <property type="entry name" value="DUF2303"/>
    <property type="match status" value="1"/>
</dbReference>
<proteinExistence type="predicted"/>
<dbReference type="InterPro" id="IPR019276">
    <property type="entry name" value="DUF2303"/>
</dbReference>
<evidence type="ECO:0000313" key="2">
    <source>
        <dbReference type="Proteomes" id="UP001195941"/>
    </source>
</evidence>
<dbReference type="Proteomes" id="UP001195941">
    <property type="component" value="Unassembled WGS sequence"/>
</dbReference>
<dbReference type="EMBL" id="JADMKU010000010">
    <property type="protein sequence ID" value="MBR9651884.1"/>
    <property type="molecule type" value="Genomic_DNA"/>
</dbReference>
<comment type="caution">
    <text evidence="1">The sequence shown here is derived from an EMBL/GenBank/DDBJ whole genome shotgun (WGS) entry which is preliminary data.</text>
</comment>
<sequence>MDHETADQFAQAMKNTAETMRDVMADIGHHDVIEAATYEDAETDHTPFNTPHLVTVPEKRKVEDLTEKHRSAAEYLKPARRKGTARFADLQSLIDWSNRFKGDTSALFANPDMSAPTLTCIADYHAEGPADVASPMGDASARHCHHRAIYDFPLSDEWKAWMKISGEALEKDDLGNFIEERAMDIMDPTPAILSGTPSDKNQPFENRLIEIAQKIEGRYGQLTQLLAMSKQFQVYESSDLTVKSNRDTGEAQIQFLNEHKGADGKPLNIPNLIIIAIPVFLGGAPYRMSVRFRYRKVGAQVRFFLSIHNPEKAFEAAFKEAIAEATEATSLPTFMGNPEA</sequence>
<accession>A0ABS5HSK1</accession>